<dbReference type="PIRSF" id="PIRSF006078">
    <property type="entry name" value="GlxK"/>
    <property type="match status" value="1"/>
</dbReference>
<protein>
    <submittedName>
        <fullName evidence="5">Glycerate kinase</fullName>
        <ecNumber evidence="5">2.7.1.-</ecNumber>
    </submittedName>
</protein>
<dbReference type="PANTHER" id="PTHR21599">
    <property type="entry name" value="GLYCERATE KINASE"/>
    <property type="match status" value="1"/>
</dbReference>
<keyword evidence="2 4" id="KW-0808">Transferase</keyword>
<keyword evidence="6" id="KW-1185">Reference proteome</keyword>
<keyword evidence="3 4" id="KW-0418">Kinase</keyword>
<evidence type="ECO:0000256" key="4">
    <source>
        <dbReference type="PIRNR" id="PIRNR006078"/>
    </source>
</evidence>
<dbReference type="InterPro" id="IPR018193">
    <property type="entry name" value="Glyc_kinase_flavodox-like_fold"/>
</dbReference>
<dbReference type="InterPro" id="IPR036129">
    <property type="entry name" value="Glycerate_kinase_sf"/>
</dbReference>
<accession>A0A6G1X211</accession>
<dbReference type="InterPro" id="IPR004381">
    <property type="entry name" value="Glycerate_kinase"/>
</dbReference>
<reference evidence="5 6" key="1">
    <citation type="submission" date="2019-11" db="EMBL/GenBank/DDBJ databases">
        <authorList>
            <person name="Li J."/>
        </authorList>
    </citation>
    <scope>NUCLEOTIDE SEQUENCE [LARGE SCALE GENOMIC DNA]</scope>
    <source>
        <strain evidence="5 6">J4</strain>
    </source>
</reference>
<dbReference type="GO" id="GO:0031388">
    <property type="term" value="P:organic acid phosphorylation"/>
    <property type="evidence" value="ECO:0007669"/>
    <property type="project" value="UniProtKB-UniRule"/>
</dbReference>
<evidence type="ECO:0000256" key="2">
    <source>
        <dbReference type="ARBA" id="ARBA00022679"/>
    </source>
</evidence>
<dbReference type="RefSeq" id="WP_153726937.1">
    <property type="nucleotide sequence ID" value="NZ_WJNH01000001.1"/>
</dbReference>
<dbReference type="PANTHER" id="PTHR21599:SF0">
    <property type="entry name" value="GLYCERATE KINASE"/>
    <property type="match status" value="1"/>
</dbReference>
<comment type="caution">
    <text evidence="5">The sequence shown here is derived from an EMBL/GenBank/DDBJ whole genome shotgun (WGS) entry which is preliminary data.</text>
</comment>
<proteinExistence type="inferred from homology"/>
<sequence length="384" mass="40416">MKVLIAMDSFKGSISSIEGSKAISQGIHEVYPAAETVTLPLADGGEGTVEALVHATSGQWIEKSVTGPLGEPVEALYGISGDGKTAIIEVAAACGLPLIPRDSLDPLKATTYGVGELILDAIDKGCRHFIVGLGGSATNDAGVGMLQELGFRFENNQGEEVGYGGGALADIEHINTDNIHPSVKECTFQVACDVKNFLHGTDGAAYVYGPQKGATDEMVRELDEGLKHFAERVRDQLDIDIHSIEGAGAAGGLGAAFSGFLNGQLQSGIELVLEVIDMEKQLQDVDFVITGEGMLDGQTSMGKAPIGVAQMAKKHGIPVIALAGAVNQEQFTLNDRGMTSCFSILSAPMSLDDAMNSVIAYKNLQFTTNQLFRLIKGSEAFHSK</sequence>
<organism evidence="5 6">
    <name type="scientific">Salinibacillus xinjiangensis</name>
    <dbReference type="NCBI Taxonomy" id="1229268"/>
    <lineage>
        <taxon>Bacteria</taxon>
        <taxon>Bacillati</taxon>
        <taxon>Bacillota</taxon>
        <taxon>Bacilli</taxon>
        <taxon>Bacillales</taxon>
        <taxon>Bacillaceae</taxon>
        <taxon>Salinibacillus</taxon>
    </lineage>
</organism>
<dbReference type="Pfam" id="PF02595">
    <property type="entry name" value="Gly_kinase"/>
    <property type="match status" value="1"/>
</dbReference>
<evidence type="ECO:0000256" key="1">
    <source>
        <dbReference type="ARBA" id="ARBA00006284"/>
    </source>
</evidence>
<dbReference type="SUPFAM" id="SSF110738">
    <property type="entry name" value="Glycerate kinase I"/>
    <property type="match status" value="1"/>
</dbReference>
<evidence type="ECO:0000313" key="5">
    <source>
        <dbReference type="EMBL" id="MRG84974.1"/>
    </source>
</evidence>
<gene>
    <name evidence="5" type="ORF">GH754_01375</name>
</gene>
<evidence type="ECO:0000313" key="6">
    <source>
        <dbReference type="Proteomes" id="UP000480185"/>
    </source>
</evidence>
<dbReference type="OrthoDB" id="9774290at2"/>
<dbReference type="GO" id="GO:0008887">
    <property type="term" value="F:glycerate kinase activity"/>
    <property type="evidence" value="ECO:0007669"/>
    <property type="project" value="UniProtKB-UniRule"/>
</dbReference>
<comment type="similarity">
    <text evidence="1 4">Belongs to the glycerate kinase type-1 family.</text>
</comment>
<dbReference type="EC" id="2.7.1.-" evidence="5"/>
<dbReference type="Gene3D" id="3.40.50.10350">
    <property type="entry name" value="Glycerate kinase, domain 1"/>
    <property type="match status" value="1"/>
</dbReference>
<name>A0A6G1X211_9BACI</name>
<dbReference type="InterPro" id="IPR018197">
    <property type="entry name" value="Glycerate_kinase_RE-like"/>
</dbReference>
<dbReference type="EMBL" id="WJNH01000001">
    <property type="protein sequence ID" value="MRG84974.1"/>
    <property type="molecule type" value="Genomic_DNA"/>
</dbReference>
<dbReference type="AlphaFoldDB" id="A0A6G1X211"/>
<dbReference type="Gene3D" id="3.90.1510.10">
    <property type="entry name" value="Glycerate kinase, domain 2"/>
    <property type="match status" value="1"/>
</dbReference>
<dbReference type="NCBIfam" id="TIGR00045">
    <property type="entry name" value="glycerate kinase"/>
    <property type="match status" value="1"/>
</dbReference>
<dbReference type="Proteomes" id="UP000480185">
    <property type="component" value="Unassembled WGS sequence"/>
</dbReference>
<evidence type="ECO:0000256" key="3">
    <source>
        <dbReference type="ARBA" id="ARBA00022777"/>
    </source>
</evidence>